<sequence length="184" mass="19682">MRPGSVERPADMSAASFAGDSGDRMMVRTSTRGEGRFAISRKATTWVALLGFAVLDLAVLPTLRLDAAAREPSGSAALRRDVEGYAFAACLTAQDSAYLKEQGHGWGAVVLERGHGGVEPLMSLDAAVKAAAARTPMALMHKDGPVSEPLVPLPILFCADLLQTPSVRAAKLRAMRRLRPDYHR</sequence>
<proteinExistence type="predicted"/>
<name>A0ABQ4QNY2_9HYPH</name>
<evidence type="ECO:0000313" key="1">
    <source>
        <dbReference type="EMBL" id="GJD46625.1"/>
    </source>
</evidence>
<keyword evidence="2" id="KW-1185">Reference proteome</keyword>
<protein>
    <submittedName>
        <fullName evidence="1">Uncharacterized protein</fullName>
    </submittedName>
</protein>
<evidence type="ECO:0000313" key="2">
    <source>
        <dbReference type="Proteomes" id="UP001055117"/>
    </source>
</evidence>
<reference evidence="1 2" key="1">
    <citation type="journal article" date="2021" name="Front. Microbiol.">
        <title>Comprehensive Comparative Genomics and Phenotyping of Methylobacterium Species.</title>
        <authorList>
            <person name="Alessa O."/>
            <person name="Ogura Y."/>
            <person name="Fujitani Y."/>
            <person name="Takami H."/>
            <person name="Hayashi T."/>
            <person name="Sahin N."/>
            <person name="Tani A."/>
        </authorList>
    </citation>
    <scope>NUCLEOTIDE SEQUENCE [LARGE SCALE GENOMIC DNA]</scope>
    <source>
        <strain evidence="1 2">DSM 23679</strain>
    </source>
</reference>
<dbReference type="EMBL" id="BPQG01000082">
    <property type="protein sequence ID" value="GJD46625.1"/>
    <property type="molecule type" value="Genomic_DNA"/>
</dbReference>
<dbReference type="Proteomes" id="UP001055117">
    <property type="component" value="Unassembled WGS sequence"/>
</dbReference>
<accession>A0ABQ4QNY2</accession>
<dbReference type="RefSeq" id="WP_238272988.1">
    <property type="nucleotide sequence ID" value="NZ_BPQG01000082.1"/>
</dbReference>
<gene>
    <name evidence="1" type="ORF">AFCDBAGC_4508</name>
</gene>
<organism evidence="1 2">
    <name type="scientific">Methylobacterium cerastii</name>
    <dbReference type="NCBI Taxonomy" id="932741"/>
    <lineage>
        <taxon>Bacteria</taxon>
        <taxon>Pseudomonadati</taxon>
        <taxon>Pseudomonadota</taxon>
        <taxon>Alphaproteobacteria</taxon>
        <taxon>Hyphomicrobiales</taxon>
        <taxon>Methylobacteriaceae</taxon>
        <taxon>Methylobacterium</taxon>
    </lineage>
</organism>
<comment type="caution">
    <text evidence="1">The sequence shown here is derived from an EMBL/GenBank/DDBJ whole genome shotgun (WGS) entry which is preliminary data.</text>
</comment>